<evidence type="ECO:0000313" key="5">
    <source>
        <dbReference type="RefSeq" id="XP_010467813.1"/>
    </source>
</evidence>
<feature type="domain" description="F-box" evidence="3">
    <location>
        <begin position="68"/>
        <end position="96"/>
    </location>
</feature>
<proteinExistence type="predicted"/>
<reference evidence="5" key="2">
    <citation type="submission" date="2025-08" db="UniProtKB">
        <authorList>
            <consortium name="RefSeq"/>
        </authorList>
    </citation>
    <scope>IDENTIFICATION</scope>
    <source>
        <tissue evidence="5">Leaf</tissue>
    </source>
</reference>
<feature type="compositionally biased region" description="Low complexity" evidence="1">
    <location>
        <begin position="127"/>
        <end position="136"/>
    </location>
</feature>
<keyword evidence="2" id="KW-0812">Transmembrane</keyword>
<keyword evidence="2" id="KW-0472">Membrane</keyword>
<keyword evidence="4" id="KW-1185">Reference proteome</keyword>
<evidence type="ECO:0000313" key="4">
    <source>
        <dbReference type="Proteomes" id="UP000694864"/>
    </source>
</evidence>
<dbReference type="RefSeq" id="XP_010467813.1">
    <property type="nucleotide sequence ID" value="XM_010469511.1"/>
</dbReference>
<gene>
    <name evidence="5" type="primary">LOC104747811</name>
</gene>
<dbReference type="Proteomes" id="UP000694864">
    <property type="component" value="Chromosome 2"/>
</dbReference>
<dbReference type="InterPro" id="IPR045286">
    <property type="entry name" value="FBS1-like"/>
</dbReference>
<keyword evidence="2" id="KW-1133">Transmembrane helix</keyword>
<sequence length="166" mass="19594">MDLDINRIKTKHADPFELFILSFFFQFFLNLIFFLSLIKSLVSDSENDLHNLFSFLLLLRRKIKSFLDILIRVLCHVDHEDLDTLKRVSKTIRKAVIEAKKSHFDYSTPKKRLPFRDAVLIMEEDSNSNWDSSSQSDEMEPPNAPIRRRTINRESDLSKISMVLFK</sequence>
<reference evidence="4" key="1">
    <citation type="journal article" date="2014" name="Nat. Commun.">
        <title>The emerging biofuel crop Camelina sativa retains a highly undifferentiated hexaploid genome structure.</title>
        <authorList>
            <person name="Kagale S."/>
            <person name="Koh C."/>
            <person name="Nixon J."/>
            <person name="Bollina V."/>
            <person name="Clarke W.E."/>
            <person name="Tuteja R."/>
            <person name="Spillane C."/>
            <person name="Robinson S.J."/>
            <person name="Links M.G."/>
            <person name="Clarke C."/>
            <person name="Higgins E.E."/>
            <person name="Huebert T."/>
            <person name="Sharpe A.G."/>
            <person name="Parkin I.A."/>
        </authorList>
    </citation>
    <scope>NUCLEOTIDE SEQUENCE [LARGE SCALE GENOMIC DNA]</scope>
    <source>
        <strain evidence="4">cv. DH55</strain>
    </source>
</reference>
<evidence type="ECO:0000256" key="1">
    <source>
        <dbReference type="SAM" id="MobiDB-lite"/>
    </source>
</evidence>
<evidence type="ECO:0000259" key="3">
    <source>
        <dbReference type="Pfam" id="PF00646"/>
    </source>
</evidence>
<organism evidence="4 5">
    <name type="scientific">Camelina sativa</name>
    <name type="common">False flax</name>
    <name type="synonym">Myagrum sativum</name>
    <dbReference type="NCBI Taxonomy" id="90675"/>
    <lineage>
        <taxon>Eukaryota</taxon>
        <taxon>Viridiplantae</taxon>
        <taxon>Streptophyta</taxon>
        <taxon>Embryophyta</taxon>
        <taxon>Tracheophyta</taxon>
        <taxon>Spermatophyta</taxon>
        <taxon>Magnoliopsida</taxon>
        <taxon>eudicotyledons</taxon>
        <taxon>Gunneridae</taxon>
        <taxon>Pentapetalae</taxon>
        <taxon>rosids</taxon>
        <taxon>malvids</taxon>
        <taxon>Brassicales</taxon>
        <taxon>Brassicaceae</taxon>
        <taxon>Camelineae</taxon>
        <taxon>Camelina</taxon>
    </lineage>
</organism>
<feature type="region of interest" description="Disordered" evidence="1">
    <location>
        <begin position="126"/>
        <end position="151"/>
    </location>
</feature>
<protein>
    <submittedName>
        <fullName evidence="5">F-box protein At4g05010-like</fullName>
    </submittedName>
</protein>
<dbReference type="Pfam" id="PF00646">
    <property type="entry name" value="F-box"/>
    <property type="match status" value="1"/>
</dbReference>
<name>A0ABM0W9Y2_CAMSA</name>
<accession>A0ABM0W9Y2</accession>
<evidence type="ECO:0000256" key="2">
    <source>
        <dbReference type="SAM" id="Phobius"/>
    </source>
</evidence>
<dbReference type="GeneID" id="104747811"/>
<feature type="transmembrane region" description="Helical" evidence="2">
    <location>
        <begin position="18"/>
        <end position="38"/>
    </location>
</feature>
<dbReference type="InterPro" id="IPR001810">
    <property type="entry name" value="F-box_dom"/>
</dbReference>
<dbReference type="PANTHER" id="PTHR34049">
    <property type="entry name" value="F-BOX PROTEIN SKIP27"/>
    <property type="match status" value="1"/>
</dbReference>
<dbReference type="PANTHER" id="PTHR34049:SF8">
    <property type="entry name" value="GENOME ASSEMBLY, CHROMOSOME: A09"/>
    <property type="match status" value="1"/>
</dbReference>